<protein>
    <submittedName>
        <fullName evidence="1">Uncharacterized protein</fullName>
    </submittedName>
</protein>
<proteinExistence type="predicted"/>
<name>A0A5C1AJX3_9BACT</name>
<dbReference type="KEGG" id="lrs:PX52LOC_05337"/>
<sequence>MYFRIGATPFDPNSVSVTRSSVARLNRAGNPIARLWAWSVTVYLGSAATTPAARQVDFVVQEARLHNLLDVPGQEYALHCDNGTPAMVLSPVGAVAPPKAVEVGNLVEGRGEYAGKRTISFKVTAEYPLTGNKGLLLNFEETLSFVGDGGPIWDDYGADSGYSIRQVIRPNSKCFAYQQGTATGYLAYPNFGGPHGSPISLWPADYKSNLSRYDVVTPRVTGETYTDFTITWAYSHERWGTPFVGVPHLWK</sequence>
<dbReference type="EMBL" id="CP042425">
    <property type="protein sequence ID" value="QEL18316.1"/>
    <property type="molecule type" value="Genomic_DNA"/>
</dbReference>
<keyword evidence="2" id="KW-1185">Reference proteome</keyword>
<organism evidence="1 2">
    <name type="scientific">Limnoglobus roseus</name>
    <dbReference type="NCBI Taxonomy" id="2598579"/>
    <lineage>
        <taxon>Bacteria</taxon>
        <taxon>Pseudomonadati</taxon>
        <taxon>Planctomycetota</taxon>
        <taxon>Planctomycetia</taxon>
        <taxon>Gemmatales</taxon>
        <taxon>Gemmataceae</taxon>
        <taxon>Limnoglobus</taxon>
    </lineage>
</organism>
<dbReference type="RefSeq" id="WP_149112838.1">
    <property type="nucleotide sequence ID" value="NZ_CP042425.1"/>
</dbReference>
<dbReference type="AlphaFoldDB" id="A0A5C1AJX3"/>
<reference evidence="2" key="1">
    <citation type="submission" date="2019-08" db="EMBL/GenBank/DDBJ databases">
        <title>Limnoglobus roseus gen. nov., sp. nov., a novel freshwater planctomycete with a giant genome from the family Gemmataceae.</title>
        <authorList>
            <person name="Kulichevskaya I.S."/>
            <person name="Naumoff D.G."/>
            <person name="Miroshnikov K."/>
            <person name="Ivanova A."/>
            <person name="Philippov D.A."/>
            <person name="Hakobyan A."/>
            <person name="Rijpstra I.C."/>
            <person name="Sinninghe Damste J.S."/>
            <person name="Liesack W."/>
            <person name="Dedysh S.N."/>
        </authorList>
    </citation>
    <scope>NUCLEOTIDE SEQUENCE [LARGE SCALE GENOMIC DNA]</scope>
    <source>
        <strain evidence="2">PX52</strain>
    </source>
</reference>
<evidence type="ECO:0000313" key="2">
    <source>
        <dbReference type="Proteomes" id="UP000324974"/>
    </source>
</evidence>
<evidence type="ECO:0000313" key="1">
    <source>
        <dbReference type="EMBL" id="QEL18316.1"/>
    </source>
</evidence>
<accession>A0A5C1AJX3</accession>
<dbReference type="Proteomes" id="UP000324974">
    <property type="component" value="Chromosome"/>
</dbReference>
<gene>
    <name evidence="1" type="ORF">PX52LOC_05337</name>
</gene>
<dbReference type="OrthoDB" id="257744at2"/>